<feature type="region of interest" description="Disordered" evidence="6">
    <location>
        <begin position="530"/>
        <end position="572"/>
    </location>
</feature>
<accession>A0A8H4BK30</accession>
<dbReference type="Pfam" id="PF01566">
    <property type="entry name" value="Nramp"/>
    <property type="match status" value="1"/>
</dbReference>
<dbReference type="Proteomes" id="UP000469890">
    <property type="component" value="Unassembled WGS sequence"/>
</dbReference>
<feature type="compositionally biased region" description="Polar residues" evidence="6">
    <location>
        <begin position="37"/>
        <end position="58"/>
    </location>
</feature>
<evidence type="ECO:0000313" key="8">
    <source>
        <dbReference type="EMBL" id="KAF1803787.1"/>
    </source>
</evidence>
<sequence length="572" mass="63480">MVPHDARRLSENDDDLDIFTLTDYQDPLLPKNERFNESQSHLPSSPTQQQRTNNSSSGLFGDDLEIKPEIDTGTVSESCFSFKKLWKYTGPGWLMSIAYLDPGNLESDLQTGAVAGYSLLWLLFWSHVIGLIFQLLSARLGTITGKHLAQLIRQSYSKKLTLVLWGFAQLAIIGADILEIVGTAVALHILLRLPLWAGVLMTATDTFTFMMIQRYGIRRLEAFFMVLITMMAVCFWVELVQSQPDVRKIIQGVIVPYVPKNAELQAVAMLGAIVMPHNMFLHSALVMSRDLGRQPSIRKLKEANFYFAIESMLALSVSFFVNLAIVVVFAQVFFKPDHTGPVKIPGLDDADAVLSGTLGSAAKYLWAAGLLAAGQSSTMTGTLAGQYVTEGFFGNIFKKDWHRIAATRSISLIPGMLVAIFAVDHFDTMGELLNVLQSVCLPTVLIPIIKLSTSPHVLSKEFRPSLFMQITCWGLTLVVIAFDIFLFVIHATNLTSAIIIGVTGVIYLLFLVYLVWKPLETPTLSATEDGWMSLPQNENDVDDSFTSDEPEGSSNRRSNNKYDEDAEEIYAL</sequence>
<dbReference type="GO" id="GO:0034755">
    <property type="term" value="P:iron ion transmembrane transport"/>
    <property type="evidence" value="ECO:0007669"/>
    <property type="project" value="TreeGrafter"/>
</dbReference>
<keyword evidence="5 7" id="KW-0472">Membrane</keyword>
<name>A0A8H4BK30_MUCCL</name>
<evidence type="ECO:0000256" key="6">
    <source>
        <dbReference type="SAM" id="MobiDB-lite"/>
    </source>
</evidence>
<feature type="transmembrane region" description="Helical" evidence="7">
    <location>
        <begin position="405"/>
        <end position="423"/>
    </location>
</feature>
<gene>
    <name evidence="8" type="ORF">FB192DRAFT_1369785</name>
</gene>
<dbReference type="GO" id="GO:0005886">
    <property type="term" value="C:plasma membrane"/>
    <property type="evidence" value="ECO:0007669"/>
    <property type="project" value="TreeGrafter"/>
</dbReference>
<feature type="transmembrane region" description="Helical" evidence="7">
    <location>
        <begin position="495"/>
        <end position="516"/>
    </location>
</feature>
<feature type="compositionally biased region" description="Acidic residues" evidence="6">
    <location>
        <begin position="539"/>
        <end position="551"/>
    </location>
</feature>
<feature type="transmembrane region" description="Helical" evidence="7">
    <location>
        <begin position="465"/>
        <end position="489"/>
    </location>
</feature>
<dbReference type="GO" id="GO:0005384">
    <property type="term" value="F:manganese ion transmembrane transporter activity"/>
    <property type="evidence" value="ECO:0007669"/>
    <property type="project" value="TreeGrafter"/>
</dbReference>
<evidence type="ECO:0000313" key="9">
    <source>
        <dbReference type="Proteomes" id="UP000469890"/>
    </source>
</evidence>
<keyword evidence="4 7" id="KW-1133">Transmembrane helix</keyword>
<feature type="region of interest" description="Disordered" evidence="6">
    <location>
        <begin position="35"/>
        <end position="60"/>
    </location>
</feature>
<evidence type="ECO:0000256" key="2">
    <source>
        <dbReference type="ARBA" id="ARBA00022448"/>
    </source>
</evidence>
<feature type="transmembrane region" description="Helical" evidence="7">
    <location>
        <begin position="193"/>
        <end position="210"/>
    </location>
</feature>
<dbReference type="EMBL" id="JAAECE010000003">
    <property type="protein sequence ID" value="KAF1803787.1"/>
    <property type="molecule type" value="Genomic_DNA"/>
</dbReference>
<dbReference type="PANTHER" id="PTHR11706:SF33">
    <property type="entry name" value="NATURAL RESISTANCE-ASSOCIATED MACROPHAGE PROTEIN 2"/>
    <property type="match status" value="1"/>
</dbReference>
<comment type="caution">
    <text evidence="8">The sequence shown here is derived from an EMBL/GenBank/DDBJ whole genome shotgun (WGS) entry which is preliminary data.</text>
</comment>
<dbReference type="NCBIfam" id="NF037982">
    <property type="entry name" value="Nramp_1"/>
    <property type="match status" value="1"/>
</dbReference>
<evidence type="ECO:0000256" key="3">
    <source>
        <dbReference type="ARBA" id="ARBA00022692"/>
    </source>
</evidence>
<dbReference type="PANTHER" id="PTHR11706">
    <property type="entry name" value="SOLUTE CARRIER PROTEIN FAMILY 11 MEMBER"/>
    <property type="match status" value="1"/>
</dbReference>
<dbReference type="InterPro" id="IPR001046">
    <property type="entry name" value="NRAMP_fam"/>
</dbReference>
<dbReference type="NCBIfam" id="TIGR01197">
    <property type="entry name" value="nramp"/>
    <property type="match status" value="1"/>
</dbReference>
<reference evidence="8 9" key="1">
    <citation type="submission" date="2019-09" db="EMBL/GenBank/DDBJ databases">
        <authorList>
            <consortium name="DOE Joint Genome Institute"/>
            <person name="Mondo S.J."/>
            <person name="Navarro-Mendoza M.I."/>
            <person name="Perez-Arques C."/>
            <person name="Panchal S."/>
            <person name="Nicolas F.E."/>
            <person name="Ganguly P."/>
            <person name="Pangilinan J."/>
            <person name="Grigoriev I."/>
            <person name="Heitman J."/>
            <person name="Sanya K."/>
            <person name="Garre V."/>
        </authorList>
    </citation>
    <scope>NUCLEOTIDE SEQUENCE [LARGE SCALE GENOMIC DNA]</scope>
    <source>
        <strain evidence="8 9">MU402</strain>
    </source>
</reference>
<feature type="transmembrane region" description="Helical" evidence="7">
    <location>
        <begin position="266"/>
        <end position="286"/>
    </location>
</feature>
<protein>
    <submittedName>
        <fullName evidence="8">Natural resistance-associated macrophage protein-domain-containing protein</fullName>
    </submittedName>
</protein>
<evidence type="ECO:0000256" key="1">
    <source>
        <dbReference type="ARBA" id="ARBA00004141"/>
    </source>
</evidence>
<evidence type="ECO:0000256" key="4">
    <source>
        <dbReference type="ARBA" id="ARBA00022989"/>
    </source>
</evidence>
<dbReference type="AlphaFoldDB" id="A0A8H4BK30"/>
<feature type="transmembrane region" description="Helical" evidence="7">
    <location>
        <begin position="119"/>
        <end position="141"/>
    </location>
</feature>
<dbReference type="PRINTS" id="PR00447">
    <property type="entry name" value="NATRESASSCMP"/>
</dbReference>
<organism evidence="8 9">
    <name type="scientific">Mucor circinelloides f. lusitanicus</name>
    <name type="common">Mucor racemosus var. lusitanicus</name>
    <dbReference type="NCBI Taxonomy" id="29924"/>
    <lineage>
        <taxon>Eukaryota</taxon>
        <taxon>Fungi</taxon>
        <taxon>Fungi incertae sedis</taxon>
        <taxon>Mucoromycota</taxon>
        <taxon>Mucoromycotina</taxon>
        <taxon>Mucoromycetes</taxon>
        <taxon>Mucorales</taxon>
        <taxon>Mucorineae</taxon>
        <taxon>Mucoraceae</taxon>
        <taxon>Mucor</taxon>
    </lineage>
</organism>
<evidence type="ECO:0000256" key="5">
    <source>
        <dbReference type="ARBA" id="ARBA00023136"/>
    </source>
</evidence>
<comment type="subcellular location">
    <subcellularLocation>
        <location evidence="1">Membrane</location>
        <topology evidence="1">Multi-pass membrane protein</topology>
    </subcellularLocation>
</comment>
<keyword evidence="2" id="KW-0813">Transport</keyword>
<proteinExistence type="predicted"/>
<feature type="transmembrane region" description="Helical" evidence="7">
    <location>
        <begin position="162"/>
        <end position="187"/>
    </location>
</feature>
<evidence type="ECO:0000256" key="7">
    <source>
        <dbReference type="SAM" id="Phobius"/>
    </source>
</evidence>
<dbReference type="GO" id="GO:0015086">
    <property type="term" value="F:cadmium ion transmembrane transporter activity"/>
    <property type="evidence" value="ECO:0007669"/>
    <property type="project" value="TreeGrafter"/>
</dbReference>
<keyword evidence="3 7" id="KW-0812">Transmembrane</keyword>
<feature type="transmembrane region" description="Helical" evidence="7">
    <location>
        <begin position="222"/>
        <end position="239"/>
    </location>
</feature>
<feature type="transmembrane region" description="Helical" evidence="7">
    <location>
        <begin position="307"/>
        <end position="334"/>
    </location>
</feature>